<evidence type="ECO:0000256" key="1">
    <source>
        <dbReference type="SAM" id="Phobius"/>
    </source>
</evidence>
<keyword evidence="1" id="KW-0812">Transmembrane</keyword>
<protein>
    <submittedName>
        <fullName evidence="2">Uncharacterized protein</fullName>
    </submittedName>
</protein>
<organism evidence="2 3">
    <name type="scientific">Acinetobacter towneri</name>
    <dbReference type="NCBI Taxonomy" id="202956"/>
    <lineage>
        <taxon>Bacteria</taxon>
        <taxon>Pseudomonadati</taxon>
        <taxon>Pseudomonadota</taxon>
        <taxon>Gammaproteobacteria</taxon>
        <taxon>Moraxellales</taxon>
        <taxon>Moraxellaceae</taxon>
        <taxon>Acinetobacter</taxon>
    </lineage>
</organism>
<name>A0A1E8E1X4_9GAMM</name>
<reference evidence="2 3" key="1">
    <citation type="submission" date="2016-10" db="EMBL/GenBank/DDBJ databases">
        <title>Genome of airborne Acinetobacter sp. 5-2Ac02 in the hospital environment: Species near to Acinetobacter towneri.</title>
        <authorList>
            <person name="Barbosa B."/>
            <person name="Fernandez-Garcia L."/>
            <person name="Gato E."/>
            <person name="Leao R."/>
            <person name="Albano R."/>
            <person name="Fernandez B."/>
            <person name="Fernandez-Cuenca F."/>
            <person name="Marques E."/>
            <person name="Tomas M."/>
        </authorList>
    </citation>
    <scope>NUCLEOTIDE SEQUENCE [LARGE SCALE GENOMIC DNA]</scope>
    <source>
        <strain evidence="2 3">5-2Ac02</strain>
    </source>
</reference>
<dbReference type="RefSeq" id="WP_019837418.1">
    <property type="nucleotide sequence ID" value="NZ_CP183897.1"/>
</dbReference>
<accession>A0A1E8E1X4</accession>
<evidence type="ECO:0000313" key="2">
    <source>
        <dbReference type="EMBL" id="OFE43671.1"/>
    </source>
</evidence>
<keyword evidence="1" id="KW-0472">Membrane</keyword>
<sequence>MQAPWLKSLIFWTILIVVIFSIFQCTQKSESNKTAAALMYERLYQCSRDLKVQQQATLRQIQNQVKADLTQQKMLKLINLCRKTNPLQTREDYIKAIQSL</sequence>
<dbReference type="EMBL" id="MKQS01000009">
    <property type="protein sequence ID" value="OFE43671.1"/>
    <property type="molecule type" value="Genomic_DNA"/>
</dbReference>
<comment type="caution">
    <text evidence="2">The sequence shown here is derived from an EMBL/GenBank/DDBJ whole genome shotgun (WGS) entry which is preliminary data.</text>
</comment>
<gene>
    <name evidence="2" type="ORF">BJN41_04750</name>
</gene>
<dbReference type="AlphaFoldDB" id="A0A1E8E1X4"/>
<proteinExistence type="predicted"/>
<keyword evidence="1" id="KW-1133">Transmembrane helix</keyword>
<evidence type="ECO:0000313" key="3">
    <source>
        <dbReference type="Proteomes" id="UP000186931"/>
    </source>
</evidence>
<dbReference type="Proteomes" id="UP000186931">
    <property type="component" value="Unassembled WGS sequence"/>
</dbReference>
<feature type="transmembrane region" description="Helical" evidence="1">
    <location>
        <begin position="6"/>
        <end position="23"/>
    </location>
</feature>